<dbReference type="InterPro" id="IPR007219">
    <property type="entry name" value="XnlR_reg_dom"/>
</dbReference>
<organism evidence="15 17">
    <name type="scientific">Aspergillus hiratsukae</name>
    <dbReference type="NCBI Taxonomy" id="1194566"/>
    <lineage>
        <taxon>Eukaryota</taxon>
        <taxon>Fungi</taxon>
        <taxon>Dikarya</taxon>
        <taxon>Ascomycota</taxon>
        <taxon>Pezizomycotina</taxon>
        <taxon>Eurotiomycetes</taxon>
        <taxon>Eurotiomycetidae</taxon>
        <taxon>Eurotiales</taxon>
        <taxon>Aspergillaceae</taxon>
        <taxon>Aspergillus</taxon>
        <taxon>Aspergillus subgen. Fumigati</taxon>
    </lineage>
</organism>
<dbReference type="EMBL" id="JACBAF010002281">
    <property type="protein sequence ID" value="KAF7159007.1"/>
    <property type="molecule type" value="Genomic_DNA"/>
</dbReference>
<keyword evidence="16" id="KW-1185">Reference proteome</keyword>
<evidence type="ECO:0000256" key="7">
    <source>
        <dbReference type="ARBA" id="ARBA00023125"/>
    </source>
</evidence>
<evidence type="ECO:0000256" key="5">
    <source>
        <dbReference type="ARBA" id="ARBA00022989"/>
    </source>
</evidence>
<keyword evidence="3" id="KW-0479">Metal-binding</keyword>
<feature type="region of interest" description="Disordered" evidence="11">
    <location>
        <begin position="379"/>
        <end position="400"/>
    </location>
</feature>
<dbReference type="GO" id="GO:0000978">
    <property type="term" value="F:RNA polymerase II cis-regulatory region sequence-specific DNA binding"/>
    <property type="evidence" value="ECO:0007669"/>
    <property type="project" value="TreeGrafter"/>
</dbReference>
<evidence type="ECO:0000256" key="3">
    <source>
        <dbReference type="ARBA" id="ARBA00022723"/>
    </source>
</evidence>
<evidence type="ECO:0000256" key="4">
    <source>
        <dbReference type="ARBA" id="ARBA00022833"/>
    </source>
</evidence>
<comment type="subcellular location">
    <subcellularLocation>
        <location evidence="1">Membrane</location>
        <topology evidence="1">Multi-pass membrane protein</topology>
    </subcellularLocation>
</comment>
<dbReference type="Pfam" id="PF04082">
    <property type="entry name" value="Fungal_trans"/>
    <property type="match status" value="1"/>
</dbReference>
<dbReference type="GO" id="GO:0001228">
    <property type="term" value="F:DNA-binding transcription activator activity, RNA polymerase II-specific"/>
    <property type="evidence" value="ECO:0007669"/>
    <property type="project" value="TreeGrafter"/>
</dbReference>
<dbReference type="GO" id="GO:0016787">
    <property type="term" value="F:hydrolase activity"/>
    <property type="evidence" value="ECO:0007669"/>
    <property type="project" value="InterPro"/>
</dbReference>
<keyword evidence="4" id="KW-0862">Zinc</keyword>
<accession>A0A8H6PRG9</accession>
<dbReference type="InterPro" id="IPR029052">
    <property type="entry name" value="Metallo-depent_PP-like"/>
</dbReference>
<keyword evidence="8 12" id="KW-0472">Membrane</keyword>
<evidence type="ECO:0000313" key="16">
    <source>
        <dbReference type="Proteomes" id="UP000630445"/>
    </source>
</evidence>
<dbReference type="Proteomes" id="UP000662466">
    <property type="component" value="Unassembled WGS sequence"/>
</dbReference>
<name>A0A8H6PRG9_9EURO</name>
<evidence type="ECO:0000256" key="2">
    <source>
        <dbReference type="ARBA" id="ARBA00022692"/>
    </source>
</evidence>
<evidence type="ECO:0000256" key="9">
    <source>
        <dbReference type="ARBA" id="ARBA00023163"/>
    </source>
</evidence>
<evidence type="ECO:0000256" key="1">
    <source>
        <dbReference type="ARBA" id="ARBA00004141"/>
    </source>
</evidence>
<protein>
    <recommendedName>
        <fullName evidence="13">Xylanolytic transcriptional activator regulatory domain-containing protein</fullName>
    </recommendedName>
</protein>
<evidence type="ECO:0000256" key="6">
    <source>
        <dbReference type="ARBA" id="ARBA00023015"/>
    </source>
</evidence>
<dbReference type="CDD" id="cd12148">
    <property type="entry name" value="fungal_TF_MHR"/>
    <property type="match status" value="1"/>
</dbReference>
<dbReference type="Pfam" id="PF01284">
    <property type="entry name" value="MARVEL"/>
    <property type="match status" value="1"/>
</dbReference>
<keyword evidence="2 12" id="KW-0812">Transmembrane</keyword>
<evidence type="ECO:0000313" key="15">
    <source>
        <dbReference type="EMBL" id="KAF7159007.1"/>
    </source>
</evidence>
<keyword evidence="7" id="KW-0238">DNA-binding</keyword>
<feature type="domain" description="Xylanolytic transcriptional activator regulatory" evidence="13">
    <location>
        <begin position="607"/>
        <end position="681"/>
    </location>
</feature>
<dbReference type="GO" id="GO:0006351">
    <property type="term" value="P:DNA-templated transcription"/>
    <property type="evidence" value="ECO:0007669"/>
    <property type="project" value="InterPro"/>
</dbReference>
<evidence type="ECO:0000313" key="14">
    <source>
        <dbReference type="EMBL" id="KAF7114169.1"/>
    </source>
</evidence>
<feature type="transmembrane region" description="Helical" evidence="12">
    <location>
        <begin position="1139"/>
        <end position="1162"/>
    </location>
</feature>
<feature type="transmembrane region" description="Helical" evidence="12">
    <location>
        <begin position="1114"/>
        <end position="1132"/>
    </location>
</feature>
<evidence type="ECO:0000256" key="8">
    <source>
        <dbReference type="ARBA" id="ARBA00023136"/>
    </source>
</evidence>
<dbReference type="InterPro" id="IPR051430">
    <property type="entry name" value="Fungal_TF_Env_Response"/>
</dbReference>
<dbReference type="PANTHER" id="PTHR31944:SF131">
    <property type="entry name" value="HEME-RESPONSIVE ZINC FINGER TRANSCRIPTION FACTOR HAP1"/>
    <property type="match status" value="1"/>
</dbReference>
<feature type="transmembrane region" description="Helical" evidence="12">
    <location>
        <begin position="1168"/>
        <end position="1188"/>
    </location>
</feature>
<keyword evidence="10" id="KW-0539">Nucleus</keyword>
<dbReference type="Gene3D" id="3.60.21.10">
    <property type="match status" value="1"/>
</dbReference>
<dbReference type="Proteomes" id="UP000630445">
    <property type="component" value="Unassembled WGS sequence"/>
</dbReference>
<proteinExistence type="predicted"/>
<evidence type="ECO:0000313" key="17">
    <source>
        <dbReference type="Proteomes" id="UP000662466"/>
    </source>
</evidence>
<reference evidence="15" key="1">
    <citation type="submission" date="2020-06" db="EMBL/GenBank/DDBJ databases">
        <title>Draft genome sequences of strains closely related to Aspergillus parafelis and Aspergillus hiratsukae.</title>
        <authorList>
            <person name="Dos Santos R.A.C."/>
            <person name="Rivero-Menendez O."/>
            <person name="Steenwyk J.L."/>
            <person name="Mead M.E."/>
            <person name="Goldman G.H."/>
            <person name="Alastruey-Izquierdo A."/>
            <person name="Rokas A."/>
        </authorList>
    </citation>
    <scope>NUCLEOTIDE SEQUENCE</scope>
    <source>
        <strain evidence="14">CNM-CM5793</strain>
        <strain evidence="15">CNM-CM6106</strain>
    </source>
</reference>
<evidence type="ECO:0000256" key="10">
    <source>
        <dbReference type="ARBA" id="ARBA00023242"/>
    </source>
</evidence>
<keyword evidence="9" id="KW-0804">Transcription</keyword>
<dbReference type="GO" id="GO:0016020">
    <property type="term" value="C:membrane"/>
    <property type="evidence" value="ECO:0007669"/>
    <property type="project" value="UniProtKB-SubCell"/>
</dbReference>
<comment type="caution">
    <text evidence="15">The sequence shown here is derived from an EMBL/GenBank/DDBJ whole genome shotgun (WGS) entry which is preliminary data.</text>
</comment>
<feature type="transmembrane region" description="Helical" evidence="12">
    <location>
        <begin position="1218"/>
        <end position="1237"/>
    </location>
</feature>
<dbReference type="OrthoDB" id="4337792at2759"/>
<feature type="compositionally biased region" description="Basic and acidic residues" evidence="11">
    <location>
        <begin position="1247"/>
        <end position="1256"/>
    </location>
</feature>
<dbReference type="AlphaFoldDB" id="A0A8H6PRG9"/>
<dbReference type="SUPFAM" id="SSF56300">
    <property type="entry name" value="Metallo-dependent phosphatases"/>
    <property type="match status" value="1"/>
</dbReference>
<keyword evidence="6" id="KW-0805">Transcription regulation</keyword>
<keyword evidence="5 12" id="KW-1133">Transmembrane helix</keyword>
<evidence type="ECO:0000259" key="13">
    <source>
        <dbReference type="SMART" id="SM00906"/>
    </source>
</evidence>
<dbReference type="PANTHER" id="PTHR31944">
    <property type="entry name" value="HEME-RESPONSIVE ZINC FINGER TRANSCRIPTION FACTOR HAP1"/>
    <property type="match status" value="1"/>
</dbReference>
<dbReference type="GO" id="GO:0008270">
    <property type="term" value="F:zinc ion binding"/>
    <property type="evidence" value="ECO:0007669"/>
    <property type="project" value="InterPro"/>
</dbReference>
<dbReference type="SMART" id="SM00906">
    <property type="entry name" value="Fungal_trans"/>
    <property type="match status" value="1"/>
</dbReference>
<feature type="compositionally biased region" description="Polar residues" evidence="11">
    <location>
        <begin position="389"/>
        <end position="400"/>
    </location>
</feature>
<evidence type="ECO:0000256" key="12">
    <source>
        <dbReference type="SAM" id="Phobius"/>
    </source>
</evidence>
<feature type="region of interest" description="Disordered" evidence="11">
    <location>
        <begin position="334"/>
        <end position="358"/>
    </location>
</feature>
<sequence length="1275" mass="144410">MSDLHLETHSSYDDFQFQNRASYLALLGDIGHVENEQLYKFLEHQIQRYLIVFFVFGNHEPYHMSLKSAKKKMRAFEAKMEQTRIRSSRVGRFVFLDQTRYDISDTHTVLGCTLFSHVTPQQEFSVESLAVDFKDILHWTVDDHNLAHESDLKWLNAEVSKIAKEEPQRQTFIFTHHCPSMDSRCVNHRHKHSNVTSAFMTDLSPEECWTCTAVKMWAFGHTHYNCEFTDDRGKVVLANQKGYQMFPRKSFDAGKMHTQLGDEECMLSVTGRKRRRPAVYATAVVFPLRLGSADVHITQFMYSMQKTQDQMRSREPLQQLRSLQNCELRVRQSSLSAPAVARNRGEDSGHTNIDQGPIGSIEPCVQCPGNECVKGFNGYQPNLGPRSRPSVSTPDSNIETTSSRLSGIFHIHREAGQLKARSVTHKRRLFGQSHWCNTVILFQDIWEKTEPQLRDENSKTFARIQRCKQLAREIKSRRAPPWPLQPTNQLPPKDIADELVDGYCRTTETVFRVLHIPTFRRDYEALWMSDNQPDTGFLMQLKLVLAIGAAVYDEKYTLRSSALQWIYEAETWVSEPKFKSRLDIQSLQIHILLLLAREIVGIGGDSIWFAAGALFRKAIYLGFHRDPIRLPNQNTFTVEMRRRLWSTILEIALQSSLTSGGPPLLSLGDFDTECPANFDDDQLVAEHPVPKPDHEFTHVSVSIALRKAFPIRLAVARFLNDLGSSGTYEETLQLDAEFRASYRTLCRTLQRCRSRREPQVPQFAIQAVDLLMRGYLSALHMPFFGPSLNGSAYAFSRKVVVENSLKIWHLTNPSLGPASVNPQTERGHSDTDLVRLIICGGGVLRITAFQAVFSIAAELRAQIYEDDSLSPLPLRQDLLQVIRSARNWHFRGVEAGETNVKGYLLTCALAAQIEGLLAGVRGDDIPLLLVKAVEEAEEKCLPVLEEMAAALQTESAGDALSQVYMNLTPDLSEDWDFMMSDIFRNPGSIGSIGLFDNDDPLGPAICIYRFIGLLGGRTSVRCDVKLQVLAHPRGSANGSPATPVDDFMTFGLESHHKTIKIVKRSSRTPWMKICTQAADISYSINTELTARTNNIEMAWTSRDALRPFLFVCRLFAWLSAVIVMGITAWAVTKRDSYRVIYPLVIAALTTALYIPAMIVSFMKRNRGYMLPLDVVFSYLWLAAFIFLAQHIGEQNCRWFAFGVSNACTRKRTAEAFSFLAFFWVLCAMVFEIFNFYYSGREGPVTTHPEKHPHPEAGRAPLDAPADTAQPASPRT</sequence>
<dbReference type="GO" id="GO:0005634">
    <property type="term" value="C:nucleus"/>
    <property type="evidence" value="ECO:0007669"/>
    <property type="project" value="TreeGrafter"/>
</dbReference>
<evidence type="ECO:0000256" key="11">
    <source>
        <dbReference type="SAM" id="MobiDB-lite"/>
    </source>
</evidence>
<gene>
    <name evidence="14" type="ORF">CNMCM5793_007747</name>
    <name evidence="15" type="ORF">CNMCM6106_006100</name>
</gene>
<feature type="region of interest" description="Disordered" evidence="11">
    <location>
        <begin position="1246"/>
        <end position="1275"/>
    </location>
</feature>
<dbReference type="InterPro" id="IPR008253">
    <property type="entry name" value="Marvel"/>
</dbReference>
<dbReference type="EMBL" id="JACBAD010002126">
    <property type="protein sequence ID" value="KAF7114169.1"/>
    <property type="molecule type" value="Genomic_DNA"/>
</dbReference>